<evidence type="ECO:0000256" key="13">
    <source>
        <dbReference type="ARBA" id="ARBA00023204"/>
    </source>
</evidence>
<keyword evidence="11 14" id="KW-0411">Iron-sulfur</keyword>
<feature type="binding site" evidence="14">
    <location>
        <position position="1147"/>
    </location>
    <ligand>
        <name>[4Fe-4S] cluster</name>
        <dbReference type="ChEBI" id="CHEBI:49883"/>
    </ligand>
</feature>
<proteinExistence type="inferred from homology"/>
<evidence type="ECO:0000259" key="15">
    <source>
        <dbReference type="PROSITE" id="PS51217"/>
    </source>
</evidence>
<comment type="function">
    <text evidence="14">The heterodimer acts as both an ATP-dependent DNA helicase and an ATP-dependent, dual-direction single-stranded exonuclease. Recognizes the chi site generating a DNA molecule suitable for the initiation of homologous recombination. The AddB subunit has 5' -&gt; 3' nuclease activity but not helicase activity.</text>
</comment>
<keyword evidence="6 14" id="KW-0378">Hydrolase</keyword>
<comment type="subunit">
    <text evidence="14">Heterodimer of AddA and AddB.</text>
</comment>
<evidence type="ECO:0000256" key="6">
    <source>
        <dbReference type="ARBA" id="ARBA00022801"/>
    </source>
</evidence>
<evidence type="ECO:0000256" key="11">
    <source>
        <dbReference type="ARBA" id="ARBA00023014"/>
    </source>
</evidence>
<evidence type="ECO:0000256" key="14">
    <source>
        <dbReference type="HAMAP-Rule" id="MF_01452"/>
    </source>
</evidence>
<evidence type="ECO:0000256" key="9">
    <source>
        <dbReference type="ARBA" id="ARBA00022840"/>
    </source>
</evidence>
<dbReference type="Gene3D" id="6.10.140.1030">
    <property type="match status" value="1"/>
</dbReference>
<evidence type="ECO:0000256" key="4">
    <source>
        <dbReference type="ARBA" id="ARBA00022741"/>
    </source>
</evidence>
<evidence type="ECO:0000313" key="16">
    <source>
        <dbReference type="EMBL" id="KYH34215.1"/>
    </source>
</evidence>
<evidence type="ECO:0000256" key="3">
    <source>
        <dbReference type="ARBA" id="ARBA00022723"/>
    </source>
</evidence>
<comment type="caution">
    <text evidence="16">The sequence shown here is derived from an EMBL/GenBank/DDBJ whole genome shotgun (WGS) entry which is preliminary data.</text>
</comment>
<reference evidence="16 17" key="1">
    <citation type="submission" date="2016-02" db="EMBL/GenBank/DDBJ databases">
        <title>Genome sequence of Clostridium tepidiprofundi DSM 19306.</title>
        <authorList>
            <person name="Poehlein A."/>
            <person name="Daniel R."/>
        </authorList>
    </citation>
    <scope>NUCLEOTIDE SEQUENCE [LARGE SCALE GENOMIC DNA]</scope>
    <source>
        <strain evidence="16 17">DSM 19306</strain>
    </source>
</reference>
<dbReference type="RefSeq" id="WP_066825811.1">
    <property type="nucleotide sequence ID" value="NZ_LTBA01000022.1"/>
</dbReference>
<evidence type="ECO:0000256" key="10">
    <source>
        <dbReference type="ARBA" id="ARBA00023004"/>
    </source>
</evidence>
<dbReference type="GO" id="GO:0004386">
    <property type="term" value="F:helicase activity"/>
    <property type="evidence" value="ECO:0007669"/>
    <property type="project" value="UniProtKB-KW"/>
</dbReference>
<keyword evidence="13 14" id="KW-0234">DNA repair</keyword>
<feature type="domain" description="UvrD-like helicase C-terminal" evidence="15">
    <location>
        <begin position="286"/>
        <end position="626"/>
    </location>
</feature>
<dbReference type="PANTHER" id="PTHR30591:SF1">
    <property type="entry name" value="RECBCD ENZYME SUBUNIT RECC"/>
    <property type="match status" value="1"/>
</dbReference>
<dbReference type="GO" id="GO:0008409">
    <property type="term" value="F:5'-3' exonuclease activity"/>
    <property type="evidence" value="ECO:0007669"/>
    <property type="project" value="UniProtKB-UniRule"/>
</dbReference>
<dbReference type="Gene3D" id="3.90.320.10">
    <property type="match status" value="1"/>
</dbReference>
<keyword evidence="3 14" id="KW-0479">Metal-binding</keyword>
<keyword evidence="9 14" id="KW-0067">ATP-binding</keyword>
<dbReference type="InterPro" id="IPR014140">
    <property type="entry name" value="DNA_helicase_suAddB"/>
</dbReference>
<dbReference type="GO" id="GO:0003690">
    <property type="term" value="F:double-stranded DNA binding"/>
    <property type="evidence" value="ECO:0007669"/>
    <property type="project" value="UniProtKB-UniRule"/>
</dbReference>
<keyword evidence="8 14" id="KW-0269">Exonuclease</keyword>
<evidence type="ECO:0000256" key="1">
    <source>
        <dbReference type="ARBA" id="ARBA00022485"/>
    </source>
</evidence>
<dbReference type="Pfam" id="PF12705">
    <property type="entry name" value="PDDEXK_1"/>
    <property type="match status" value="1"/>
</dbReference>
<dbReference type="InterPro" id="IPR014017">
    <property type="entry name" value="DNA_helicase_UvrD-like_C"/>
</dbReference>
<comment type="miscellaneous">
    <text evidence="14">Despite having conserved helicase domains, this subunit does not have helicase activity.</text>
</comment>
<organism evidence="16 17">
    <name type="scientific">Clostridium tepidiprofundi DSM 19306</name>
    <dbReference type="NCBI Taxonomy" id="1121338"/>
    <lineage>
        <taxon>Bacteria</taxon>
        <taxon>Bacillati</taxon>
        <taxon>Bacillota</taxon>
        <taxon>Clostridia</taxon>
        <taxon>Eubacteriales</taxon>
        <taxon>Clostridiaceae</taxon>
        <taxon>Clostridium</taxon>
    </lineage>
</organism>
<dbReference type="InterPro" id="IPR011604">
    <property type="entry name" value="PDDEXK-like_dom_sf"/>
</dbReference>
<evidence type="ECO:0000256" key="5">
    <source>
        <dbReference type="ARBA" id="ARBA00022763"/>
    </source>
</evidence>
<dbReference type="GO" id="GO:0046872">
    <property type="term" value="F:metal ion binding"/>
    <property type="evidence" value="ECO:0007669"/>
    <property type="project" value="UniProtKB-KW"/>
</dbReference>
<dbReference type="Pfam" id="PF21445">
    <property type="entry name" value="ADDB_N"/>
    <property type="match status" value="1"/>
</dbReference>
<dbReference type="PATRIC" id="fig|1121338.3.peg.1917"/>
<keyword evidence="5 14" id="KW-0227">DNA damage</keyword>
<evidence type="ECO:0000256" key="7">
    <source>
        <dbReference type="ARBA" id="ARBA00022806"/>
    </source>
</evidence>
<dbReference type="EMBL" id="LTBA01000022">
    <property type="protein sequence ID" value="KYH34215.1"/>
    <property type="molecule type" value="Genomic_DNA"/>
</dbReference>
<keyword evidence="12 14" id="KW-0238">DNA-binding</keyword>
<evidence type="ECO:0000256" key="2">
    <source>
        <dbReference type="ARBA" id="ARBA00022722"/>
    </source>
</evidence>
<keyword evidence="1 14" id="KW-0004">4Fe-4S</keyword>
<dbReference type="GO" id="GO:0005524">
    <property type="term" value="F:ATP binding"/>
    <property type="evidence" value="ECO:0007669"/>
    <property type="project" value="UniProtKB-UniRule"/>
</dbReference>
<dbReference type="SUPFAM" id="SSF52540">
    <property type="entry name" value="P-loop containing nucleoside triphosphate hydrolases"/>
    <property type="match status" value="2"/>
</dbReference>
<accession>A0A151B2T2</accession>
<sequence length="1218" mass="142300">MSIRFIYGRAGCGKSTFCINEIKKKLYNNYKMHKKDETKRQLILIVPEQLTFQSEKKVINAIGGLGIKNVRVLSFKRMAYTVFKNVGGIAKRRMNSSGKCMLIYKIMDEVREELKVFTNVSKKQGFVDTIADIITELKRYNVTPELLNETKLKIEENSILYDKLSDISKIYSKFEEILHTGYIDSDDDLTLLYEKLDECTIFDDSEIWIDEFNGFVPQQYAIIEKLLKKAHRINITINMNFEDSRKKLDENDVFSPIKYTENRLRDIAINNGISIEKDVILNDSTCIRFRSNKDLAYLEKNYFAFPFKPYKEEVKNIGLFKALNVYSEIENVAADILRLCRDKNVRFNEIAVISRNIENYEKIIKVVFDEYDIPYFIDSKKDITGNPIIVLILSSIEVITKNWSYESVFRYLKTGLLTIDKDSIDMFENYILETGIKGKKKWTDDDLWYSRIISHYNLKELINDDYEVIQNLIKNGLECLDMEQTCSYDEKILNLINDIYKINSVREKVVTNLIDFQKKIRGKKTSKHITTALYEFLCDINMPETIENLIEQFKSQDELQLVNEYGQIWNVVIEIMDQIVEVLGDDKMTLDEYAKVLSIGFSENRMGFIPTSLDQVTVSSVERMKSHDIKYLYLIGINDGVFPSVPNGEGILSDADRIRLREENMELAKDTKSQAFEEQFLVYSALTIAGEYLRVSYPIADFEGKALRPSIIISRLKALFPKLIEKSDIIDLNDSEATELICSKTPAFNKLIAQLHEYKQNKSINSLWISVYNWFNKSDEWKDTLNKMLYGFKYTNQVNKLPKEKVEKLYGGNKYFSISRLEKYNECPFGYFVRYGLNAKDRKIFNLSPPDIGTFMHNVIDKFSKTVDNNKLHWRELDEEWCRKIIEQKVEECINESKGSVFSNSPKYRYFAERLKNVLSRTVWLIVEHMKRTGFEPMGYEIEFGNEREGYPPIEVELSTGEKIKLIGKIDRVDKLIFGDEQYFRIIDYKSGKKDFKLSDVYYGLQMQLLTYLDAILTNESEVNEYPIFPAGVLYFKIDDPMIKTSKKMTKEEIEREIMKALKMDGLVLSDTEIIREMDREIEGASLIIPAYLKKDGTLGSKSHVATKEQFEDLRYHIRKKLVDSCEEMLEGNIEIRPYKNKDKSPCSYCIYSSICEFDSLMKDNNYKIIRDKKDEEVWKLIEQERINEKGINEDRINKKRINEDGINEGDGDTNGRC</sequence>
<keyword evidence="7 14" id="KW-0347">Helicase</keyword>
<dbReference type="PROSITE" id="PS51217">
    <property type="entry name" value="UVRD_HELICASE_CTER"/>
    <property type="match status" value="1"/>
</dbReference>
<dbReference type="NCBIfam" id="TIGR02773">
    <property type="entry name" value="addB_Gpos"/>
    <property type="match status" value="1"/>
</dbReference>
<protein>
    <recommendedName>
        <fullName evidence="14">ATP-dependent helicase/deoxyribonuclease subunit B</fullName>
        <ecNumber evidence="14">3.1.-.-</ecNumber>
    </recommendedName>
    <alternativeName>
        <fullName evidence="14">ATP-dependent helicase/nuclease subunit AddB</fullName>
    </alternativeName>
</protein>
<dbReference type="InterPro" id="IPR038726">
    <property type="entry name" value="PDDEXK_AddAB-type"/>
</dbReference>
<dbReference type="Gene3D" id="3.40.50.300">
    <property type="entry name" value="P-loop containing nucleotide triphosphate hydrolases"/>
    <property type="match status" value="3"/>
</dbReference>
<dbReference type="Proteomes" id="UP000075531">
    <property type="component" value="Unassembled WGS sequence"/>
</dbReference>
<comment type="similarity">
    <text evidence="14">Belongs to the helicase family. AddB/RexB type 1 subfamily.</text>
</comment>
<keyword evidence="4 14" id="KW-0547">Nucleotide-binding</keyword>
<dbReference type="InterPro" id="IPR049035">
    <property type="entry name" value="ADDB_N"/>
</dbReference>
<feature type="binding site" evidence="14">
    <location>
        <position position="827"/>
    </location>
    <ligand>
        <name>[4Fe-4S] cluster</name>
        <dbReference type="ChEBI" id="CHEBI:49883"/>
    </ligand>
</feature>
<name>A0A151B2T2_9CLOT</name>
<keyword evidence="17" id="KW-1185">Reference proteome</keyword>
<comment type="cofactor">
    <cofactor evidence="14">
        <name>Mg(2+)</name>
        <dbReference type="ChEBI" id="CHEBI:18420"/>
    </cofactor>
</comment>
<dbReference type="OrthoDB" id="9758506at2"/>
<dbReference type="AlphaFoldDB" id="A0A151B2T2"/>
<evidence type="ECO:0000256" key="8">
    <source>
        <dbReference type="ARBA" id="ARBA00022839"/>
    </source>
</evidence>
<dbReference type="GO" id="GO:0051539">
    <property type="term" value="F:4 iron, 4 sulfur cluster binding"/>
    <property type="evidence" value="ECO:0007669"/>
    <property type="project" value="UniProtKB-KW"/>
</dbReference>
<evidence type="ECO:0000313" key="17">
    <source>
        <dbReference type="Proteomes" id="UP000075531"/>
    </source>
</evidence>
<feature type="binding site" evidence="14">
    <location>
        <position position="1150"/>
    </location>
    <ligand>
        <name>[4Fe-4S] cluster</name>
        <dbReference type="ChEBI" id="CHEBI:49883"/>
    </ligand>
</feature>
<dbReference type="STRING" id="1121338.CLTEP_18680"/>
<dbReference type="EC" id="3.1.-.-" evidence="14"/>
<dbReference type="InterPro" id="IPR027417">
    <property type="entry name" value="P-loop_NTPase"/>
</dbReference>
<comment type="cofactor">
    <cofactor evidence="14">
        <name>[4Fe-4S] cluster</name>
        <dbReference type="ChEBI" id="CHEBI:49883"/>
    </cofactor>
    <text evidence="14">Binds 1 [4Fe-4S] cluster.</text>
</comment>
<evidence type="ECO:0000256" key="12">
    <source>
        <dbReference type="ARBA" id="ARBA00023125"/>
    </source>
</evidence>
<keyword evidence="10 14" id="KW-0408">Iron</keyword>
<feature type="binding site" evidence="14">
    <location>
        <position position="1156"/>
    </location>
    <ligand>
        <name>[4Fe-4S] cluster</name>
        <dbReference type="ChEBI" id="CHEBI:49883"/>
    </ligand>
</feature>
<dbReference type="PANTHER" id="PTHR30591">
    <property type="entry name" value="RECBCD ENZYME SUBUNIT RECC"/>
    <property type="match status" value="1"/>
</dbReference>
<keyword evidence="2 14" id="KW-0540">Nuclease</keyword>
<gene>
    <name evidence="14 16" type="primary">addB</name>
    <name evidence="16" type="ORF">CLTEP_18680</name>
</gene>
<dbReference type="HAMAP" id="MF_01452">
    <property type="entry name" value="AddB_type1"/>
    <property type="match status" value="1"/>
</dbReference>
<dbReference type="GO" id="GO:0000724">
    <property type="term" value="P:double-strand break repair via homologous recombination"/>
    <property type="evidence" value="ECO:0007669"/>
    <property type="project" value="UniProtKB-UniRule"/>
</dbReference>